<dbReference type="InterPro" id="IPR013785">
    <property type="entry name" value="Aldolase_TIM"/>
</dbReference>
<keyword evidence="10" id="KW-1185">Reference proteome</keyword>
<evidence type="ECO:0000259" key="8">
    <source>
        <dbReference type="PROSITE" id="PS51918"/>
    </source>
</evidence>
<comment type="caution">
    <text evidence="9">The sequence shown here is derived from an EMBL/GenBank/DDBJ whole genome shotgun (WGS) entry which is preliminary data.</text>
</comment>
<dbReference type="SFLD" id="SFLDS00029">
    <property type="entry name" value="Radical_SAM"/>
    <property type="match status" value="1"/>
</dbReference>
<protein>
    <recommendedName>
        <fullName evidence="8">Radical SAM core domain-containing protein</fullName>
    </recommendedName>
</protein>
<dbReference type="PROSITE" id="PS51918">
    <property type="entry name" value="RADICAL_SAM"/>
    <property type="match status" value="1"/>
</dbReference>
<dbReference type="Proteomes" id="UP000647017">
    <property type="component" value="Unassembled WGS sequence"/>
</dbReference>
<dbReference type="PANTHER" id="PTHR30538:SF0">
    <property type="entry name" value="L-LYSINE 2,3-AMINOMUTASE AQ_1632-RELATED"/>
    <property type="match status" value="1"/>
</dbReference>
<keyword evidence="6" id="KW-0408">Iron</keyword>
<dbReference type="EMBL" id="BOOZ01000026">
    <property type="protein sequence ID" value="GIJ11073.1"/>
    <property type="molecule type" value="Genomic_DNA"/>
</dbReference>
<reference evidence="9 10" key="1">
    <citation type="submission" date="2021-01" db="EMBL/GenBank/DDBJ databases">
        <title>Whole genome shotgun sequence of Verrucosispora andamanensis NBRC 109075.</title>
        <authorList>
            <person name="Komaki H."/>
            <person name="Tamura T."/>
        </authorList>
    </citation>
    <scope>NUCLEOTIDE SEQUENCE [LARGE SCALE GENOMIC DNA]</scope>
    <source>
        <strain evidence="9 10">NBRC 109075</strain>
    </source>
</reference>
<evidence type="ECO:0000256" key="1">
    <source>
        <dbReference type="ARBA" id="ARBA00001933"/>
    </source>
</evidence>
<dbReference type="SUPFAM" id="SSF102114">
    <property type="entry name" value="Radical SAM enzymes"/>
    <property type="match status" value="1"/>
</dbReference>
<dbReference type="InterPro" id="IPR003739">
    <property type="entry name" value="Lys_aminomutase/Glu_NH3_mut"/>
</dbReference>
<accession>A0ABQ4HZJ1</accession>
<proteinExistence type="predicted"/>
<dbReference type="Gene3D" id="3.20.20.70">
    <property type="entry name" value="Aldolase class I"/>
    <property type="match status" value="1"/>
</dbReference>
<evidence type="ECO:0000313" key="9">
    <source>
        <dbReference type="EMBL" id="GIJ11073.1"/>
    </source>
</evidence>
<evidence type="ECO:0000313" key="10">
    <source>
        <dbReference type="Proteomes" id="UP000647017"/>
    </source>
</evidence>
<gene>
    <name evidence="9" type="ORF">Van01_42870</name>
</gene>
<evidence type="ECO:0000256" key="3">
    <source>
        <dbReference type="ARBA" id="ARBA00022691"/>
    </source>
</evidence>
<comment type="cofactor">
    <cofactor evidence="1">
        <name>pyridoxal 5'-phosphate</name>
        <dbReference type="ChEBI" id="CHEBI:597326"/>
    </cofactor>
</comment>
<dbReference type="PANTHER" id="PTHR30538">
    <property type="entry name" value="LYSINE 2,3-AMINOMUTASE-RELATED"/>
    <property type="match status" value="1"/>
</dbReference>
<evidence type="ECO:0000256" key="7">
    <source>
        <dbReference type="ARBA" id="ARBA00023014"/>
    </source>
</evidence>
<keyword evidence="2" id="KW-0004">4Fe-4S</keyword>
<evidence type="ECO:0000256" key="2">
    <source>
        <dbReference type="ARBA" id="ARBA00022485"/>
    </source>
</evidence>
<keyword evidence="7" id="KW-0411">Iron-sulfur</keyword>
<dbReference type="InterPro" id="IPR058240">
    <property type="entry name" value="rSAM_sf"/>
</dbReference>
<keyword evidence="5" id="KW-0663">Pyridoxal phosphate</keyword>
<evidence type="ECO:0000256" key="6">
    <source>
        <dbReference type="ARBA" id="ARBA00023004"/>
    </source>
</evidence>
<evidence type="ECO:0000256" key="5">
    <source>
        <dbReference type="ARBA" id="ARBA00022898"/>
    </source>
</evidence>
<dbReference type="InterPro" id="IPR007197">
    <property type="entry name" value="rSAM"/>
</dbReference>
<organism evidence="9 10">
    <name type="scientific">Micromonospora andamanensis</name>
    <dbReference type="NCBI Taxonomy" id="1287068"/>
    <lineage>
        <taxon>Bacteria</taxon>
        <taxon>Bacillati</taxon>
        <taxon>Actinomycetota</taxon>
        <taxon>Actinomycetes</taxon>
        <taxon>Micromonosporales</taxon>
        <taxon>Micromonosporaceae</taxon>
        <taxon>Micromonospora</taxon>
    </lineage>
</organism>
<evidence type="ECO:0000256" key="4">
    <source>
        <dbReference type="ARBA" id="ARBA00022723"/>
    </source>
</evidence>
<keyword evidence="4" id="KW-0479">Metal-binding</keyword>
<feature type="domain" description="Radical SAM core" evidence="8">
    <location>
        <begin position="76"/>
        <end position="289"/>
    </location>
</feature>
<keyword evidence="3" id="KW-0949">S-adenosyl-L-methionine</keyword>
<name>A0ABQ4HZJ1_9ACTN</name>
<sequence length="359" mass="40286">MAGLLRVITETQKPRVHKYTQELLERAKKQHGEDSGAYRGIYNQYFRMPSTGPSFGNNTRHFDALMSSDFPKGLERLYRRVVVIDMLSACASECVFCVRGLYDPHTLGTDQIGAIADFLKRDEDLREILITGGDPLISPRKLNELLSAVATSAENIITVRMGTRLPVQNPGAFTADTYRVFEEFADRFQFEIGVQVNHPFELQPEAVEVFGALQQRGVRLYSQNVLLKGVNDAAETLIELYDRQRTLRFIPHYLFHAVPMVGTDEFRTTVAKGLRLASEISGSGYLSGLAKPMFTVMTDIGKVTPYEGSIVAKNGRKLTLRTSYRLEDRLRWSPSYRLPATATVNSAGTLDVLYNDGED</sequence>
<dbReference type="RefSeq" id="WP_204010469.1">
    <property type="nucleotide sequence ID" value="NZ_BOOZ01000026.1"/>
</dbReference>